<dbReference type="SUPFAM" id="SSF75304">
    <property type="entry name" value="Amidase signature (AS) enzymes"/>
    <property type="match status" value="1"/>
</dbReference>
<feature type="chain" id="PRO_5032403114" evidence="1">
    <location>
        <begin position="25"/>
        <end position="526"/>
    </location>
</feature>
<organism evidence="3 4">
    <name type="scientific">Qipengyuania oceanensis</name>
    <dbReference type="NCBI Taxonomy" id="1463597"/>
    <lineage>
        <taxon>Bacteria</taxon>
        <taxon>Pseudomonadati</taxon>
        <taxon>Pseudomonadota</taxon>
        <taxon>Alphaproteobacteria</taxon>
        <taxon>Sphingomonadales</taxon>
        <taxon>Erythrobacteraceae</taxon>
        <taxon>Qipengyuania</taxon>
    </lineage>
</organism>
<feature type="domain" description="Amidase" evidence="2">
    <location>
        <begin position="83"/>
        <end position="500"/>
    </location>
</feature>
<evidence type="ECO:0000313" key="3">
    <source>
        <dbReference type="EMBL" id="MXO62502.1"/>
    </source>
</evidence>
<comment type="caution">
    <text evidence="3">The sequence shown here is derived from an EMBL/GenBank/DDBJ whole genome shotgun (WGS) entry which is preliminary data.</text>
</comment>
<dbReference type="OrthoDB" id="8872210at2"/>
<dbReference type="PANTHER" id="PTHR42678:SF34">
    <property type="entry name" value="OS04G0183300 PROTEIN"/>
    <property type="match status" value="1"/>
</dbReference>
<dbReference type="Gene3D" id="3.90.1300.10">
    <property type="entry name" value="Amidase signature (AS) domain"/>
    <property type="match status" value="1"/>
</dbReference>
<dbReference type="RefSeq" id="WP_160672645.1">
    <property type="nucleotide sequence ID" value="NZ_WTYN01000001.1"/>
</dbReference>
<evidence type="ECO:0000313" key="4">
    <source>
        <dbReference type="Proteomes" id="UP000445582"/>
    </source>
</evidence>
<dbReference type="Proteomes" id="UP000445582">
    <property type="component" value="Unassembled WGS sequence"/>
</dbReference>
<reference evidence="3 4" key="1">
    <citation type="submission" date="2019-12" db="EMBL/GenBank/DDBJ databases">
        <title>Genomic-based taxomic classification of the family Erythrobacteraceae.</title>
        <authorList>
            <person name="Xu L."/>
        </authorList>
    </citation>
    <scope>NUCLEOTIDE SEQUENCE [LARGE SCALE GENOMIC DNA]</scope>
    <source>
        <strain evidence="3 4">MCCC 1A09965</strain>
    </source>
</reference>
<feature type="signal peptide" evidence="1">
    <location>
        <begin position="1"/>
        <end position="24"/>
    </location>
</feature>
<dbReference type="PROSITE" id="PS51257">
    <property type="entry name" value="PROKAR_LIPOPROTEIN"/>
    <property type="match status" value="1"/>
</dbReference>
<evidence type="ECO:0000256" key="1">
    <source>
        <dbReference type="SAM" id="SignalP"/>
    </source>
</evidence>
<dbReference type="InterPro" id="IPR036928">
    <property type="entry name" value="AS_sf"/>
</dbReference>
<gene>
    <name evidence="3" type="ORF">GRI48_05695</name>
</gene>
<dbReference type="EMBL" id="WTYN01000001">
    <property type="protein sequence ID" value="MXO62502.1"/>
    <property type="molecule type" value="Genomic_DNA"/>
</dbReference>
<dbReference type="Pfam" id="PF01425">
    <property type="entry name" value="Amidase"/>
    <property type="match status" value="1"/>
</dbReference>
<keyword evidence="1" id="KW-0732">Signal</keyword>
<name>A0A844YEY2_9SPHN</name>
<dbReference type="EC" id="3.5.1.4" evidence="3"/>
<proteinExistence type="predicted"/>
<protein>
    <submittedName>
        <fullName evidence="3">Amidase</fullName>
        <ecNumber evidence="3">3.5.1.4</ecNumber>
    </submittedName>
</protein>
<dbReference type="NCBIfam" id="NF006006">
    <property type="entry name" value="PRK08137.1"/>
    <property type="match status" value="1"/>
</dbReference>
<keyword evidence="3" id="KW-0378">Hydrolase</keyword>
<dbReference type="AlphaFoldDB" id="A0A844YEY2"/>
<evidence type="ECO:0000259" key="2">
    <source>
        <dbReference type="Pfam" id="PF01425"/>
    </source>
</evidence>
<accession>A0A844YEY2</accession>
<sequence>MNHRIAALSRIALFSIACTLAACAQGQTAPTRPAVVIAPERVDLPAGVDPIGPQSGMYEGYAVGQVVRIVRYDDGPDGLNAVIALAPDITEQVRRTRGLPLAGRTVLVKDNVETRELPTTAGSLALEGNMTGRDAPLIARLRAAGGVVMGKTNLSEWANIRDGNSTSGWSAVGGLTRNPHAIDRNTCGSSSGSGAAVAAGFAWAAIGTETDGSITCPASVNGIVGFKPSIGIVSRTHVVPISHSQDTAGPMTQTVRDAAMLLGAIAGPDPLDRATLDAPKATIDYAAALDGATLQGKRIGVLTNAIGNDRRVKAVFDQAVADMEAAGAVIVPIDFEPQGEMYSAELTVLLYELRTDMDAYLQGLPGKNLPRSLADLVAFNKANADKEMRWFGQSLFEQALGTTDEDAYRQARALSERLAGKEGIDKLLAENDVVALIAPTVGPAWTSDLVNGDHYNGSIGAGSLAAIAGYPHLTVPMGAVEGLPVGLSFMGTKWQDAEILRLGAAYEKARTAALPTPRFRRWSGND</sequence>
<dbReference type="GO" id="GO:0004040">
    <property type="term" value="F:amidase activity"/>
    <property type="evidence" value="ECO:0007669"/>
    <property type="project" value="UniProtKB-EC"/>
</dbReference>
<dbReference type="InterPro" id="IPR023631">
    <property type="entry name" value="Amidase_dom"/>
</dbReference>
<keyword evidence="4" id="KW-1185">Reference proteome</keyword>
<dbReference type="PANTHER" id="PTHR42678">
    <property type="entry name" value="AMIDASE"/>
    <property type="match status" value="1"/>
</dbReference>